<dbReference type="EMBL" id="LABY01000110">
    <property type="protein sequence ID" value="KMO35848.1"/>
    <property type="molecule type" value="Genomic_DNA"/>
</dbReference>
<dbReference type="AlphaFoldDB" id="A0A0J6SR44"/>
<comment type="caution">
    <text evidence="2">The sequence shown here is derived from an EMBL/GenBank/DDBJ whole genome shotgun (WGS) entry which is preliminary data.</text>
</comment>
<evidence type="ECO:0000313" key="3">
    <source>
        <dbReference type="Proteomes" id="UP000035955"/>
    </source>
</evidence>
<name>A0A0J6SR44_9HYPH</name>
<dbReference type="Proteomes" id="UP000035955">
    <property type="component" value="Unassembled WGS sequence"/>
</dbReference>
<keyword evidence="3" id="KW-1185">Reference proteome</keyword>
<gene>
    <name evidence="2" type="ORF">VQ02_16510</name>
</gene>
<organism evidence="2 3">
    <name type="scientific">Methylobacterium variabile</name>
    <dbReference type="NCBI Taxonomy" id="298794"/>
    <lineage>
        <taxon>Bacteria</taxon>
        <taxon>Pseudomonadati</taxon>
        <taxon>Pseudomonadota</taxon>
        <taxon>Alphaproteobacteria</taxon>
        <taxon>Hyphomicrobiales</taxon>
        <taxon>Methylobacteriaceae</taxon>
        <taxon>Methylobacterium</taxon>
    </lineage>
</organism>
<feature type="region of interest" description="Disordered" evidence="1">
    <location>
        <begin position="35"/>
        <end position="66"/>
    </location>
</feature>
<reference evidence="2 3" key="1">
    <citation type="submission" date="2015-03" db="EMBL/GenBank/DDBJ databases">
        <title>Genome sequencing of Methylobacterium variabile DSM 16961.</title>
        <authorList>
            <person name="Chaudhry V."/>
            <person name="Patil P.B."/>
        </authorList>
    </citation>
    <scope>NUCLEOTIDE SEQUENCE [LARGE SCALE GENOMIC DNA]</scope>
    <source>
        <strain evidence="2 3">DSM 16961</strain>
    </source>
</reference>
<accession>A0A0J6SR44</accession>
<proteinExistence type="predicted"/>
<evidence type="ECO:0000313" key="2">
    <source>
        <dbReference type="EMBL" id="KMO35848.1"/>
    </source>
</evidence>
<evidence type="ECO:0000256" key="1">
    <source>
        <dbReference type="SAM" id="MobiDB-lite"/>
    </source>
</evidence>
<sequence length="66" mass="6794">MAVPVCTTMIADPIMPRMRVTAELIGIDATGVSPKDVSVCSGRRHGPESRLDPIVSNGKVTGSGSA</sequence>
<protein>
    <submittedName>
        <fullName evidence="2">Uncharacterized protein</fullName>
    </submittedName>
</protein>